<feature type="transmembrane region" description="Helical" evidence="6">
    <location>
        <begin position="108"/>
        <end position="134"/>
    </location>
</feature>
<dbReference type="InterPro" id="IPR001123">
    <property type="entry name" value="LeuE-type"/>
</dbReference>
<reference evidence="7 8" key="1">
    <citation type="journal article" date="2016" name="Nat. Commun.">
        <title>Thousands of microbial genomes shed light on interconnected biogeochemical processes in an aquifer system.</title>
        <authorList>
            <person name="Anantharaman K."/>
            <person name="Brown C.T."/>
            <person name="Hug L.A."/>
            <person name="Sharon I."/>
            <person name="Castelle C.J."/>
            <person name="Probst A.J."/>
            <person name="Thomas B.C."/>
            <person name="Singh A."/>
            <person name="Wilkins M.J."/>
            <person name="Karaoz U."/>
            <person name="Brodie E.L."/>
            <person name="Williams K.H."/>
            <person name="Hubbard S.S."/>
            <person name="Banfield J.F."/>
        </authorList>
    </citation>
    <scope>NUCLEOTIDE SEQUENCE [LARGE SCALE GENOMIC DNA]</scope>
</reference>
<dbReference type="GO" id="GO:0005886">
    <property type="term" value="C:plasma membrane"/>
    <property type="evidence" value="ECO:0007669"/>
    <property type="project" value="UniProtKB-SubCell"/>
</dbReference>
<protein>
    <recommendedName>
        <fullName evidence="9">Lysine transporter LysE</fullName>
    </recommendedName>
</protein>
<evidence type="ECO:0008006" key="9">
    <source>
        <dbReference type="Google" id="ProtNLM"/>
    </source>
</evidence>
<accession>A0A1F7KZN2</accession>
<organism evidence="7 8">
    <name type="scientific">Candidatus Roizmanbacteria bacterium RIFOXYD1_FULL_38_12</name>
    <dbReference type="NCBI Taxonomy" id="1802093"/>
    <lineage>
        <taxon>Bacteria</taxon>
        <taxon>Candidatus Roizmaniibacteriota</taxon>
    </lineage>
</organism>
<dbReference type="AlphaFoldDB" id="A0A1F7KZN2"/>
<feature type="transmembrane region" description="Helical" evidence="6">
    <location>
        <begin position="146"/>
        <end position="171"/>
    </location>
</feature>
<comment type="caution">
    <text evidence="7">The sequence shown here is derived from an EMBL/GenBank/DDBJ whole genome shotgun (WGS) entry which is preliminary data.</text>
</comment>
<dbReference type="GO" id="GO:0015171">
    <property type="term" value="F:amino acid transmembrane transporter activity"/>
    <property type="evidence" value="ECO:0007669"/>
    <property type="project" value="TreeGrafter"/>
</dbReference>
<feature type="transmembrane region" description="Helical" evidence="6">
    <location>
        <begin position="37"/>
        <end position="59"/>
    </location>
</feature>
<evidence type="ECO:0000256" key="2">
    <source>
        <dbReference type="ARBA" id="ARBA00022475"/>
    </source>
</evidence>
<proteinExistence type="predicted"/>
<keyword evidence="4 6" id="KW-1133">Transmembrane helix</keyword>
<dbReference type="EMBL" id="MGBR01000001">
    <property type="protein sequence ID" value="OGK73281.1"/>
    <property type="molecule type" value="Genomic_DNA"/>
</dbReference>
<evidence type="ECO:0000256" key="6">
    <source>
        <dbReference type="SAM" id="Phobius"/>
    </source>
</evidence>
<dbReference type="Proteomes" id="UP000177050">
    <property type="component" value="Unassembled WGS sequence"/>
</dbReference>
<evidence type="ECO:0000313" key="8">
    <source>
        <dbReference type="Proteomes" id="UP000177050"/>
    </source>
</evidence>
<evidence type="ECO:0000313" key="7">
    <source>
        <dbReference type="EMBL" id="OGK73281.1"/>
    </source>
</evidence>
<feature type="transmembrane region" description="Helical" evidence="6">
    <location>
        <begin position="71"/>
        <end position="88"/>
    </location>
</feature>
<name>A0A1F7KZN2_9BACT</name>
<evidence type="ECO:0000256" key="4">
    <source>
        <dbReference type="ARBA" id="ARBA00022989"/>
    </source>
</evidence>
<feature type="transmembrane region" description="Helical" evidence="6">
    <location>
        <begin position="12"/>
        <end position="31"/>
    </location>
</feature>
<comment type="subcellular location">
    <subcellularLocation>
        <location evidence="1">Cell membrane</location>
        <topology evidence="1">Multi-pass membrane protein</topology>
    </subcellularLocation>
</comment>
<dbReference type="PANTHER" id="PTHR30086">
    <property type="entry name" value="ARGININE EXPORTER PROTEIN ARGO"/>
    <property type="match status" value="1"/>
</dbReference>
<evidence type="ECO:0000256" key="3">
    <source>
        <dbReference type="ARBA" id="ARBA00022692"/>
    </source>
</evidence>
<keyword evidence="3 6" id="KW-0812">Transmembrane</keyword>
<keyword evidence="2" id="KW-1003">Cell membrane</keyword>
<dbReference type="PANTHER" id="PTHR30086:SF20">
    <property type="entry name" value="ARGININE EXPORTER PROTEIN ARGO-RELATED"/>
    <property type="match status" value="1"/>
</dbReference>
<evidence type="ECO:0000256" key="1">
    <source>
        <dbReference type="ARBA" id="ARBA00004651"/>
    </source>
</evidence>
<evidence type="ECO:0000256" key="5">
    <source>
        <dbReference type="ARBA" id="ARBA00023136"/>
    </source>
</evidence>
<keyword evidence="5 6" id="KW-0472">Membrane</keyword>
<dbReference type="Pfam" id="PF01810">
    <property type="entry name" value="LysE"/>
    <property type="match status" value="1"/>
</dbReference>
<sequence length="213" mass="23100">MKVFKNGLTTGLFLQLAIGPVFFFIVNLSLQRTILDGFAGVLGVTLADYVYITLAIFGVGKLLEHKKVKKVFGLISSIVLIIFGLLIIKGAADVNMSTKTVIHSTDIFSSFITVFFLTLSSPLTIMMWTSLFATKTIEYNYTKKELLIFGFSTGLATFIFMGTTVVLFSLIKGTIPVVLIQTLNIIVGCLLIGYGGISAATLATASHHTRPKS</sequence>
<feature type="transmembrane region" description="Helical" evidence="6">
    <location>
        <begin position="183"/>
        <end position="205"/>
    </location>
</feature>
<gene>
    <name evidence="7" type="ORF">A3K52_00590</name>
</gene>